<dbReference type="Gene3D" id="2.40.160.170">
    <property type="match status" value="1"/>
</dbReference>
<evidence type="ECO:0000313" key="1">
    <source>
        <dbReference type="EMBL" id="RYC71468.1"/>
    </source>
</evidence>
<name>A0A4V1RWU3_9BACT</name>
<evidence type="ECO:0008006" key="3">
    <source>
        <dbReference type="Google" id="ProtNLM"/>
    </source>
</evidence>
<gene>
    <name evidence="1" type="ORF">EQG79_04815</name>
</gene>
<dbReference type="AlphaFoldDB" id="A0A4V1RWU3"/>
<keyword evidence="2" id="KW-1185">Reference proteome</keyword>
<dbReference type="RefSeq" id="WP_077919123.1">
    <property type="nucleotide sequence ID" value="NZ_SBLB01000001.1"/>
</dbReference>
<sequence>MYTLHKYLLSIGLSLSVGAGYCQSSSDSLAKGLNSQSLGIQLTTTGPGVFYARTLSQPHRLALVIRGQYIAYRKPIQIETAPNSFLTVDPDFMIGIAQAGLNWHPFRRGSFFLAGGVGYSWHPHLGVVATADTKLNLGGLELTPEDVGTIDLAIRWSPVVGYVGWGFGRVIPRKRVGVGFEMGLFYLGKPRIDLKYEGFLETTNLSEQIPVVERNLRHYRYLPTLNLRVGYRLSR</sequence>
<dbReference type="Proteomes" id="UP000290407">
    <property type="component" value="Unassembled WGS sequence"/>
</dbReference>
<comment type="caution">
    <text evidence="1">The sequence shown here is derived from an EMBL/GenBank/DDBJ whole genome shotgun (WGS) entry which is preliminary data.</text>
</comment>
<protein>
    <recommendedName>
        <fullName evidence="3">Outer membrane protein beta-barrel domain-containing protein</fullName>
    </recommendedName>
</protein>
<proteinExistence type="predicted"/>
<organism evidence="1 2">
    <name type="scientific">Spirosoma sordidisoli</name>
    <dbReference type="NCBI Taxonomy" id="2502893"/>
    <lineage>
        <taxon>Bacteria</taxon>
        <taxon>Pseudomonadati</taxon>
        <taxon>Bacteroidota</taxon>
        <taxon>Cytophagia</taxon>
        <taxon>Cytophagales</taxon>
        <taxon>Cytophagaceae</taxon>
        <taxon>Spirosoma</taxon>
    </lineage>
</organism>
<dbReference type="EMBL" id="SBLB01000001">
    <property type="protein sequence ID" value="RYC71468.1"/>
    <property type="molecule type" value="Genomic_DNA"/>
</dbReference>
<reference evidence="1 2" key="1">
    <citation type="submission" date="2019-01" db="EMBL/GenBank/DDBJ databases">
        <title>Spirosoma flava sp. nov., a propanil-degrading bacterium isolated from herbicide-contaminated soil.</title>
        <authorList>
            <person name="Zhang L."/>
            <person name="Jiang J.-D."/>
        </authorList>
    </citation>
    <scope>NUCLEOTIDE SEQUENCE [LARGE SCALE GENOMIC DNA]</scope>
    <source>
        <strain evidence="1 2">TY50</strain>
    </source>
</reference>
<accession>A0A4V1RWU3</accession>
<evidence type="ECO:0000313" key="2">
    <source>
        <dbReference type="Proteomes" id="UP000290407"/>
    </source>
</evidence>